<evidence type="ECO:0000313" key="1">
    <source>
        <dbReference type="EMBL" id="CAE7194380.1"/>
    </source>
</evidence>
<name>A0A6S6W910_9PLEO</name>
<gene>
    <name evidence="1" type="ORF">PTTW11_07942</name>
</gene>
<dbReference type="Proteomes" id="UP000472372">
    <property type="component" value="Chromosome 7"/>
</dbReference>
<protein>
    <submittedName>
        <fullName evidence="1">Uncharacterized protein</fullName>
    </submittedName>
</protein>
<accession>A0A6S6W910</accession>
<organism evidence="1 2">
    <name type="scientific">Pyrenophora teres f. teres</name>
    <dbReference type="NCBI Taxonomy" id="97479"/>
    <lineage>
        <taxon>Eukaryota</taxon>
        <taxon>Fungi</taxon>
        <taxon>Dikarya</taxon>
        <taxon>Ascomycota</taxon>
        <taxon>Pezizomycotina</taxon>
        <taxon>Dothideomycetes</taxon>
        <taxon>Pleosporomycetidae</taxon>
        <taxon>Pleosporales</taxon>
        <taxon>Pleosporineae</taxon>
        <taxon>Pleosporaceae</taxon>
        <taxon>Pyrenophora</taxon>
    </lineage>
</organism>
<dbReference type="AlphaFoldDB" id="A0A6S6W910"/>
<evidence type="ECO:0000313" key="2">
    <source>
        <dbReference type="Proteomes" id="UP000472372"/>
    </source>
</evidence>
<reference evidence="1" key="1">
    <citation type="submission" date="2021-02" db="EMBL/GenBank/DDBJ databases">
        <authorList>
            <person name="Syme A R."/>
            <person name="Syme A R."/>
            <person name="Moolhuijzen P."/>
        </authorList>
    </citation>
    <scope>NUCLEOTIDE SEQUENCE</scope>
    <source>
        <strain evidence="1">W1-1</strain>
    </source>
</reference>
<sequence length="84" mass="9190">MEMNLTIDEILDQHGISATGVQMLMDSLENMEQYVEVQDGIKASKAFNNPDDTKGQHQIPVPRMTSQELKRQLAGGQGRGSGCA</sequence>
<dbReference type="EMBL" id="HG992983">
    <property type="protein sequence ID" value="CAE7194380.1"/>
    <property type="molecule type" value="Genomic_DNA"/>
</dbReference>
<proteinExistence type="predicted"/>